<sequence>MDENIVTITVKDRKHNNQTKKLTLTGIEFLRRFFMHVLPKGFVKIRHYGLLSNRNKQTKLYLCRQLTGSPLYRAKFEGLTTTKILSILTGKEVTRCPVCTK</sequence>
<dbReference type="InterPro" id="IPR007069">
    <property type="entry name" value="Transposase_32"/>
</dbReference>
<dbReference type="Pfam" id="PF04986">
    <property type="entry name" value="Y2_Tnp"/>
    <property type="match status" value="1"/>
</dbReference>
<dbReference type="EMBL" id="CP155571">
    <property type="protein sequence ID" value="XFO73815.1"/>
    <property type="molecule type" value="Genomic_DNA"/>
</dbReference>
<accession>A0ABZ3J6L2</accession>
<organism evidence="2 3">
    <name type="scientific">Sporomusa acidovorans (strain ATCC 49682 / DSM 3132 / Mol)</name>
    <dbReference type="NCBI Taxonomy" id="1123286"/>
    <lineage>
        <taxon>Bacteria</taxon>
        <taxon>Bacillati</taxon>
        <taxon>Bacillota</taxon>
        <taxon>Negativicutes</taxon>
        <taxon>Selenomonadales</taxon>
        <taxon>Sporomusaceae</taxon>
        <taxon>Sporomusa</taxon>
    </lineage>
</organism>
<protein>
    <recommendedName>
        <fullName evidence="1">Transposase IS801/IS1294 domain-containing protein</fullName>
    </recommendedName>
</protein>
<feature type="domain" description="Transposase IS801/IS1294" evidence="1">
    <location>
        <begin position="2"/>
        <end position="56"/>
    </location>
</feature>
<dbReference type="Proteomes" id="UP000216052">
    <property type="component" value="Chromosome"/>
</dbReference>
<evidence type="ECO:0000259" key="1">
    <source>
        <dbReference type="Pfam" id="PF04986"/>
    </source>
</evidence>
<reference evidence="2" key="1">
    <citation type="submission" date="2024-05" db="EMBL/GenBank/DDBJ databases">
        <title>Isolation and characterization of Sporomusa carbonis sp. nov., a carboxydotrophic hydrogenogen in the genus of Sporomusa isolated from a charcoal burning pile.</title>
        <authorList>
            <person name="Boeer T."/>
            <person name="Rosenbaum F."/>
            <person name="Eysell L."/>
            <person name="Mueller V."/>
            <person name="Daniel R."/>
            <person name="Poehlein A."/>
        </authorList>
    </citation>
    <scope>NUCLEOTIDE SEQUENCE [LARGE SCALE GENOMIC DNA]</scope>
    <source>
        <strain evidence="2">DSM 3132</strain>
    </source>
</reference>
<gene>
    <name evidence="2" type="ORF">SPACI_039220</name>
</gene>
<name>A0ABZ3J6L2_SPOA4</name>
<dbReference type="PANTHER" id="PTHR37023:SF1">
    <property type="entry name" value="ISSOD25 TRANSPOSASE TNPA_ISSOD25"/>
    <property type="match status" value="1"/>
</dbReference>
<keyword evidence="3" id="KW-1185">Reference proteome</keyword>
<evidence type="ECO:0000313" key="2">
    <source>
        <dbReference type="EMBL" id="XFO73815.1"/>
    </source>
</evidence>
<evidence type="ECO:0000313" key="3">
    <source>
        <dbReference type="Proteomes" id="UP000216052"/>
    </source>
</evidence>
<proteinExistence type="predicted"/>
<dbReference type="PANTHER" id="PTHR37023">
    <property type="entry name" value="TRANSPOSASE"/>
    <property type="match status" value="1"/>
</dbReference>